<feature type="binding site" evidence="6">
    <location>
        <position position="145"/>
    </location>
    <ligand>
        <name>S-adenosyl-L-methionine</name>
        <dbReference type="ChEBI" id="CHEBI:59789"/>
    </ligand>
</feature>
<dbReference type="PANTHER" id="PTHR43726">
    <property type="entry name" value="3-METHYLORNITHINE SYNTHASE"/>
    <property type="match status" value="1"/>
</dbReference>
<keyword evidence="2" id="KW-0479">Metal-binding</keyword>
<dbReference type="Proteomes" id="UP000006250">
    <property type="component" value="Unassembled WGS sequence"/>
</dbReference>
<feature type="binding site" evidence="5">
    <location>
        <position position="53"/>
    </location>
    <ligand>
        <name>[4Fe-4S] cluster</name>
        <dbReference type="ChEBI" id="CHEBI:49883"/>
        <note>4Fe-4S-S-AdoMet</note>
    </ligand>
</feature>
<name>E1JS05_SOLFR</name>
<evidence type="ECO:0000256" key="5">
    <source>
        <dbReference type="PIRSR" id="PIRSR004762-1"/>
    </source>
</evidence>
<dbReference type="RefSeq" id="WP_005990606.1">
    <property type="nucleotide sequence ID" value="NZ_AECZ01000002.1"/>
</dbReference>
<dbReference type="SFLD" id="SFLDG01280">
    <property type="entry name" value="HydE/PylB-like"/>
    <property type="match status" value="1"/>
</dbReference>
<evidence type="ECO:0000256" key="2">
    <source>
        <dbReference type="ARBA" id="ARBA00022723"/>
    </source>
</evidence>
<dbReference type="AlphaFoldDB" id="E1JS05"/>
<evidence type="ECO:0000259" key="7">
    <source>
        <dbReference type="PROSITE" id="PS51918"/>
    </source>
</evidence>
<dbReference type="SFLD" id="SFLDS00029">
    <property type="entry name" value="Radical_SAM"/>
    <property type="match status" value="1"/>
</dbReference>
<evidence type="ECO:0000313" key="9">
    <source>
        <dbReference type="Proteomes" id="UP000006250"/>
    </source>
</evidence>
<dbReference type="GO" id="GO:0051539">
    <property type="term" value="F:4 iron, 4 sulfur cluster binding"/>
    <property type="evidence" value="ECO:0007669"/>
    <property type="project" value="UniProtKB-KW"/>
</dbReference>
<dbReference type="eggNOG" id="COG0502">
    <property type="taxonomic scope" value="Bacteria"/>
</dbReference>
<dbReference type="InterPro" id="IPR007197">
    <property type="entry name" value="rSAM"/>
</dbReference>
<evidence type="ECO:0000256" key="6">
    <source>
        <dbReference type="PIRSR" id="PIRSR004762-2"/>
    </source>
</evidence>
<comment type="cofactor">
    <cofactor evidence="5">
        <name>[4Fe-4S] cluster</name>
        <dbReference type="ChEBI" id="CHEBI:49883"/>
    </cofactor>
    <text evidence="5">Binds 1 [4Fe-4S] cluster. The cluster is coordinated with 3 cysteines and an exchangeable S-adenosyl-L-methionine.</text>
</comment>
<reference evidence="8 9" key="1">
    <citation type="submission" date="2010-08" db="EMBL/GenBank/DDBJ databases">
        <title>The draft genome of Desulfovibrio fructosovorans JJ.</title>
        <authorList>
            <consortium name="US DOE Joint Genome Institute (JGI-PGF)"/>
            <person name="Lucas S."/>
            <person name="Copeland A."/>
            <person name="Lapidus A."/>
            <person name="Cheng J.-F."/>
            <person name="Bruce D."/>
            <person name="Goodwin L."/>
            <person name="Pitluck S."/>
            <person name="Land M.L."/>
            <person name="Hauser L."/>
            <person name="Chang Y.-J."/>
            <person name="Jeffries C."/>
            <person name="Wall J.D."/>
            <person name="Stahl D.A."/>
            <person name="Arkin A.P."/>
            <person name="Dehal P."/>
            <person name="Stolyar S.M."/>
            <person name="Hazen T.C."/>
            <person name="Woyke T.J."/>
        </authorList>
    </citation>
    <scope>NUCLEOTIDE SEQUENCE [LARGE SCALE GENOMIC DNA]</scope>
    <source>
        <strain evidence="8 9">JJ</strain>
    </source>
</reference>
<dbReference type="NCBIfam" id="TIGR03956">
    <property type="entry name" value="rSAM_HydE"/>
    <property type="match status" value="1"/>
</dbReference>
<dbReference type="SMART" id="SM00729">
    <property type="entry name" value="Elp3"/>
    <property type="match status" value="1"/>
</dbReference>
<dbReference type="Pfam" id="PF04055">
    <property type="entry name" value="Radical_SAM"/>
    <property type="match status" value="1"/>
</dbReference>
<evidence type="ECO:0000256" key="3">
    <source>
        <dbReference type="ARBA" id="ARBA00023004"/>
    </source>
</evidence>
<feature type="binding site" evidence="6">
    <location>
        <position position="120"/>
    </location>
    <ligand>
        <name>(3R)-3-methyl-D-ornithine</name>
        <dbReference type="ChEBI" id="CHEBI:64642"/>
    </ligand>
</feature>
<keyword evidence="3 5" id="KW-0408">Iron</keyword>
<dbReference type="Gene3D" id="3.20.20.70">
    <property type="entry name" value="Aldolase class I"/>
    <property type="match status" value="1"/>
</dbReference>
<feature type="binding site" evidence="6">
    <location>
        <position position="164"/>
    </location>
    <ligand>
        <name>S-adenosyl-L-methionine</name>
        <dbReference type="ChEBI" id="CHEBI:59789"/>
    </ligand>
</feature>
<dbReference type="SFLD" id="SFLDG01060">
    <property type="entry name" value="BATS_domain_containing"/>
    <property type="match status" value="1"/>
</dbReference>
<dbReference type="PANTHER" id="PTHR43726:SF1">
    <property type="entry name" value="BIOTIN SYNTHASE"/>
    <property type="match status" value="1"/>
</dbReference>
<dbReference type="InterPro" id="IPR006638">
    <property type="entry name" value="Elp3/MiaA/NifB-like_rSAM"/>
</dbReference>
<keyword evidence="9" id="KW-1185">Reference proteome</keyword>
<evidence type="ECO:0000256" key="4">
    <source>
        <dbReference type="ARBA" id="ARBA00023014"/>
    </source>
</evidence>
<dbReference type="InterPro" id="IPR013785">
    <property type="entry name" value="Aldolase_TIM"/>
</dbReference>
<dbReference type="PIRSF" id="PIRSF004762">
    <property type="entry name" value="CHP00423"/>
    <property type="match status" value="1"/>
</dbReference>
<dbReference type="InterPro" id="IPR058240">
    <property type="entry name" value="rSAM_sf"/>
</dbReference>
<keyword evidence="4 5" id="KW-0411">Iron-sulfur</keyword>
<proteinExistence type="predicted"/>
<dbReference type="OrthoDB" id="9775764at2"/>
<dbReference type="InterPro" id="IPR024021">
    <property type="entry name" value="FeFe-hyd_HydE_rSAM"/>
</dbReference>
<dbReference type="InterPro" id="IPR034422">
    <property type="entry name" value="HydE/PylB-like"/>
</dbReference>
<organism evidence="8 9">
    <name type="scientific">Solidesulfovibrio fructosivorans JJ]</name>
    <dbReference type="NCBI Taxonomy" id="596151"/>
    <lineage>
        <taxon>Bacteria</taxon>
        <taxon>Pseudomonadati</taxon>
        <taxon>Thermodesulfobacteriota</taxon>
        <taxon>Desulfovibrionia</taxon>
        <taxon>Desulfovibrionales</taxon>
        <taxon>Desulfovibrionaceae</taxon>
        <taxon>Solidesulfovibrio</taxon>
    </lineage>
</organism>
<feature type="binding site" evidence="6">
    <location>
        <position position="156"/>
    </location>
    <ligand>
        <name>S-adenosyl-L-methionine</name>
        <dbReference type="ChEBI" id="CHEBI:59789"/>
    </ligand>
</feature>
<protein>
    <submittedName>
        <fullName evidence="8">Radical SAM domain protein</fullName>
    </submittedName>
</protein>
<dbReference type="STRING" id="596151.DesfrDRAFT_0404"/>
<keyword evidence="1 5" id="KW-0949">S-adenosyl-L-methionine</keyword>
<feature type="domain" description="Radical SAM core" evidence="7">
    <location>
        <begin position="32"/>
        <end position="253"/>
    </location>
</feature>
<keyword evidence="5" id="KW-0004">4Fe-4S</keyword>
<dbReference type="CDD" id="cd01335">
    <property type="entry name" value="Radical_SAM"/>
    <property type="match status" value="1"/>
</dbReference>
<gene>
    <name evidence="8" type="ORF">DesfrDRAFT_0404</name>
</gene>
<dbReference type="GO" id="GO:0016740">
    <property type="term" value="F:transferase activity"/>
    <property type="evidence" value="ECO:0007669"/>
    <property type="project" value="TreeGrafter"/>
</dbReference>
<dbReference type="GO" id="GO:0046872">
    <property type="term" value="F:metal ion binding"/>
    <property type="evidence" value="ECO:0007669"/>
    <property type="project" value="UniProtKB-KW"/>
</dbReference>
<feature type="binding site" evidence="5">
    <location>
        <position position="50"/>
    </location>
    <ligand>
        <name>[4Fe-4S] cluster</name>
        <dbReference type="ChEBI" id="CHEBI:49883"/>
        <note>4Fe-4S-S-AdoMet</note>
    </ligand>
</feature>
<evidence type="ECO:0000313" key="8">
    <source>
        <dbReference type="EMBL" id="EFL52774.1"/>
    </source>
</evidence>
<dbReference type="PROSITE" id="PS51918">
    <property type="entry name" value="RADICAL_SAM"/>
    <property type="match status" value="1"/>
</dbReference>
<dbReference type="SUPFAM" id="SSF102114">
    <property type="entry name" value="Radical SAM enzymes"/>
    <property type="match status" value="1"/>
</dbReference>
<feature type="binding site" evidence="5">
    <location>
        <position position="46"/>
    </location>
    <ligand>
        <name>[4Fe-4S] cluster</name>
        <dbReference type="ChEBI" id="CHEBI:49883"/>
        <note>4Fe-4S-S-AdoMet</note>
    </ligand>
</feature>
<sequence length="332" mass="35423">MRPSEITKLLAGADDAGLFSAADALTRQNFGLEIYLRGIIEFSNHCANNCRYCGLRRANRGLARYRMDVDDILVATALAGEVSIGTVVLQSGDDFAYSKEDIGRIVTGAKASSGVAVTLSLGDRPAADLDYWRSCGADRYLLKMETFDEALYARSRPGLTVADRLGRIETLRAAGYEVGSGIITDLPGMTLDILARDLLRLAELDLDMIAAGPFVPHPDTPYGAEAAGSVLIALRAMAILRLLNPLANIPSTSALSALREGAREQGLTVGANVIMPSLTPETVSAAYNIYPGKNAFRADAASRVEAARAAIRRVGRLPSTAVGGSKRRRRHG</sequence>
<comment type="caution">
    <text evidence="8">The sequence shown here is derived from an EMBL/GenBank/DDBJ whole genome shotgun (WGS) entry which is preliminary data.</text>
</comment>
<dbReference type="EMBL" id="AECZ01000002">
    <property type="protein sequence ID" value="EFL52774.1"/>
    <property type="molecule type" value="Genomic_DNA"/>
</dbReference>
<accession>E1JS05</accession>
<evidence type="ECO:0000256" key="1">
    <source>
        <dbReference type="ARBA" id="ARBA00022691"/>
    </source>
</evidence>